<evidence type="ECO:0000313" key="6">
    <source>
        <dbReference type="EMBL" id="MDV5169618.1"/>
    </source>
</evidence>
<dbReference type="SUPFAM" id="SSF53850">
    <property type="entry name" value="Periplasmic binding protein-like II"/>
    <property type="match status" value="1"/>
</dbReference>
<dbReference type="Proteomes" id="UP001186452">
    <property type="component" value="Unassembled WGS sequence"/>
</dbReference>
<dbReference type="InterPro" id="IPR005119">
    <property type="entry name" value="LysR_subst-bd"/>
</dbReference>
<dbReference type="PANTHER" id="PTHR30118:SF14">
    <property type="entry name" value="LYSR FAMILY TRANSCRIPTIONAL REGULATOR"/>
    <property type="match status" value="1"/>
</dbReference>
<dbReference type="PRINTS" id="PR00039">
    <property type="entry name" value="HTHLYSR"/>
</dbReference>
<evidence type="ECO:0000313" key="7">
    <source>
        <dbReference type="Proteomes" id="UP001186452"/>
    </source>
</evidence>
<evidence type="ECO:0000256" key="1">
    <source>
        <dbReference type="ARBA" id="ARBA00009437"/>
    </source>
</evidence>
<dbReference type="InterPro" id="IPR036390">
    <property type="entry name" value="WH_DNA-bd_sf"/>
</dbReference>
<keyword evidence="2" id="KW-0805">Transcription regulation</keyword>
<dbReference type="RefSeq" id="WP_317522376.1">
    <property type="nucleotide sequence ID" value="NZ_JAWJZI010000004.1"/>
</dbReference>
<reference evidence="6 7" key="1">
    <citation type="submission" date="2023-10" db="EMBL/GenBank/DDBJ databases">
        <title>Marine bacteria isolated from horseshoe crab.</title>
        <authorList>
            <person name="Cheng T.H."/>
        </authorList>
    </citation>
    <scope>NUCLEOTIDE SEQUENCE [LARGE SCALE GENOMIC DNA]</scope>
    <source>
        <strain evidence="6 7">HSC6</strain>
    </source>
</reference>
<dbReference type="Gene3D" id="1.10.10.10">
    <property type="entry name" value="Winged helix-like DNA-binding domain superfamily/Winged helix DNA-binding domain"/>
    <property type="match status" value="1"/>
</dbReference>
<evidence type="ECO:0000256" key="2">
    <source>
        <dbReference type="ARBA" id="ARBA00023015"/>
    </source>
</evidence>
<evidence type="ECO:0000256" key="4">
    <source>
        <dbReference type="ARBA" id="ARBA00023163"/>
    </source>
</evidence>
<feature type="domain" description="HTH lysR-type" evidence="5">
    <location>
        <begin position="8"/>
        <end position="65"/>
    </location>
</feature>
<accession>A0ABU3ZI91</accession>
<dbReference type="PANTHER" id="PTHR30118">
    <property type="entry name" value="HTH-TYPE TRANSCRIPTIONAL REGULATOR LEUO-RELATED"/>
    <property type="match status" value="1"/>
</dbReference>
<keyword evidence="4" id="KW-0804">Transcription</keyword>
<dbReference type="Gene3D" id="3.40.190.10">
    <property type="entry name" value="Periplasmic binding protein-like II"/>
    <property type="match status" value="2"/>
</dbReference>
<protein>
    <submittedName>
        <fullName evidence="6">LysR family transcriptional regulator</fullName>
    </submittedName>
</protein>
<dbReference type="Pfam" id="PF00126">
    <property type="entry name" value="HTH_1"/>
    <property type="match status" value="1"/>
</dbReference>
<dbReference type="SUPFAM" id="SSF46785">
    <property type="entry name" value="Winged helix' DNA-binding domain"/>
    <property type="match status" value="1"/>
</dbReference>
<comment type="similarity">
    <text evidence="1">Belongs to the LysR transcriptional regulatory family.</text>
</comment>
<keyword evidence="3" id="KW-0238">DNA-binding</keyword>
<dbReference type="InterPro" id="IPR050389">
    <property type="entry name" value="LysR-type_TF"/>
</dbReference>
<gene>
    <name evidence="6" type="ORF">R2X38_11490</name>
</gene>
<organism evidence="6 7">
    <name type="scientific">Photobacterium rosenbergii</name>
    <dbReference type="NCBI Taxonomy" id="294936"/>
    <lineage>
        <taxon>Bacteria</taxon>
        <taxon>Pseudomonadati</taxon>
        <taxon>Pseudomonadota</taxon>
        <taxon>Gammaproteobacteria</taxon>
        <taxon>Vibrionales</taxon>
        <taxon>Vibrionaceae</taxon>
        <taxon>Photobacterium</taxon>
    </lineage>
</organism>
<name>A0ABU3ZI91_9GAMM</name>
<proteinExistence type="inferred from homology"/>
<dbReference type="InterPro" id="IPR036388">
    <property type="entry name" value="WH-like_DNA-bd_sf"/>
</dbReference>
<keyword evidence="7" id="KW-1185">Reference proteome</keyword>
<evidence type="ECO:0000259" key="5">
    <source>
        <dbReference type="PROSITE" id="PS50931"/>
    </source>
</evidence>
<dbReference type="InterPro" id="IPR000847">
    <property type="entry name" value="LysR_HTH_N"/>
</dbReference>
<evidence type="ECO:0000256" key="3">
    <source>
        <dbReference type="ARBA" id="ARBA00023125"/>
    </source>
</evidence>
<comment type="caution">
    <text evidence="6">The sequence shown here is derived from an EMBL/GenBank/DDBJ whole genome shotgun (WGS) entry which is preliminary data.</text>
</comment>
<dbReference type="CDD" id="cd05466">
    <property type="entry name" value="PBP2_LTTR_substrate"/>
    <property type="match status" value="1"/>
</dbReference>
<dbReference type="Pfam" id="PF03466">
    <property type="entry name" value="LysR_substrate"/>
    <property type="match status" value="1"/>
</dbReference>
<dbReference type="PROSITE" id="PS50931">
    <property type="entry name" value="HTH_LYSR"/>
    <property type="match status" value="1"/>
</dbReference>
<sequence>MKTKLEDFDLNLLKLLRAVVETRNTSTAAEKLGISQTSVSRGLAKLRETFGDQLFIRKAHGVEPSELAEKLAEAADNMLNPVVNVLESYQSFEPKTFEGKVVIALELSLLEIFGTGIHQALNEALPKASLELIYWQQNSLQDILDRKIDYLIHFTLYPLPQDIYTHHLTDLEVCLVARKDHPVLSNSSEWEEIHHLPLVRLIPGSIQSKHYAFDELYLNKGYTPKTILVSHSLPVIIKKLENSDAIQFGSSYQQNYSDKLAFYPLPKMPEKLKIFSISGCYLQSKRGYPLNQFIHQTMQTFFDSVVQPGMTQ</sequence>
<dbReference type="EMBL" id="JAWJZI010000004">
    <property type="protein sequence ID" value="MDV5169618.1"/>
    <property type="molecule type" value="Genomic_DNA"/>
</dbReference>